<sequence length="200" mass="21969">MQECLLEKSLLELKPHKVKNSGNPSALSVMSSHNPKGDKHSMVMKKSKISHKKGNWVSVIRYEKKYTEEAEAEIKSVEKAQVESEKEVSLAGTISKPVAEATAQKNNKATSSTSDQDLDVFLLGEDSDDGPDDGDDAFDDDFDKIYIVEKVGRGGFGCTTVPGLLQLCVFVSLNLALCVCIFELSLCDMGASMPMHIWRH</sequence>
<reference evidence="2 3" key="1">
    <citation type="submission" date="2020-09" db="EMBL/GenBank/DDBJ databases">
        <title>De no assembly of potato wild relative species, Solanum commersonii.</title>
        <authorList>
            <person name="Cho K."/>
        </authorList>
    </citation>
    <scope>NUCLEOTIDE SEQUENCE [LARGE SCALE GENOMIC DNA]</scope>
    <source>
        <strain evidence="2">LZ3.2</strain>
        <tissue evidence="2">Leaf</tissue>
    </source>
</reference>
<gene>
    <name evidence="2" type="ORF">H5410_061851</name>
</gene>
<name>A0A9J5W918_SOLCO</name>
<keyword evidence="3" id="KW-1185">Reference proteome</keyword>
<organism evidence="2 3">
    <name type="scientific">Solanum commersonii</name>
    <name type="common">Commerson's wild potato</name>
    <name type="synonym">Commerson's nightshade</name>
    <dbReference type="NCBI Taxonomy" id="4109"/>
    <lineage>
        <taxon>Eukaryota</taxon>
        <taxon>Viridiplantae</taxon>
        <taxon>Streptophyta</taxon>
        <taxon>Embryophyta</taxon>
        <taxon>Tracheophyta</taxon>
        <taxon>Spermatophyta</taxon>
        <taxon>Magnoliopsida</taxon>
        <taxon>eudicotyledons</taxon>
        <taxon>Gunneridae</taxon>
        <taxon>Pentapetalae</taxon>
        <taxon>asterids</taxon>
        <taxon>lamiids</taxon>
        <taxon>Solanales</taxon>
        <taxon>Solanaceae</taxon>
        <taxon>Solanoideae</taxon>
        <taxon>Solaneae</taxon>
        <taxon>Solanum</taxon>
    </lineage>
</organism>
<dbReference type="AlphaFoldDB" id="A0A9J5W918"/>
<comment type="caution">
    <text evidence="2">The sequence shown here is derived from an EMBL/GenBank/DDBJ whole genome shotgun (WGS) entry which is preliminary data.</text>
</comment>
<dbReference type="Proteomes" id="UP000824120">
    <property type="component" value="Chromosome 12"/>
</dbReference>
<proteinExistence type="predicted"/>
<feature type="region of interest" description="Disordered" evidence="1">
    <location>
        <begin position="16"/>
        <end position="49"/>
    </location>
</feature>
<evidence type="ECO:0000256" key="1">
    <source>
        <dbReference type="SAM" id="MobiDB-lite"/>
    </source>
</evidence>
<feature type="compositionally biased region" description="Polar residues" evidence="1">
    <location>
        <begin position="20"/>
        <end position="34"/>
    </location>
</feature>
<protein>
    <submittedName>
        <fullName evidence="2">Uncharacterized protein</fullName>
    </submittedName>
</protein>
<evidence type="ECO:0000313" key="3">
    <source>
        <dbReference type="Proteomes" id="UP000824120"/>
    </source>
</evidence>
<dbReference type="EMBL" id="JACXVP010000012">
    <property type="protein sequence ID" value="KAG5572085.1"/>
    <property type="molecule type" value="Genomic_DNA"/>
</dbReference>
<accession>A0A9J5W918</accession>
<evidence type="ECO:0000313" key="2">
    <source>
        <dbReference type="EMBL" id="KAG5572085.1"/>
    </source>
</evidence>